<evidence type="ECO:0000256" key="1">
    <source>
        <dbReference type="SAM" id="MobiDB-lite"/>
    </source>
</evidence>
<sequence>MWTPLLAFLPLVAAMRVDPERIAARLRIEAEIASDRGESPRSARDRRQLQPKEISIQNSLR</sequence>
<reference evidence="2 3" key="1">
    <citation type="submission" date="2013-12" db="EMBL/GenBank/DDBJ databases">
        <title>Draft genome of the parsitic nematode Ancylostoma duodenale.</title>
        <authorList>
            <person name="Mitreva M."/>
        </authorList>
    </citation>
    <scope>NUCLEOTIDE SEQUENCE [LARGE SCALE GENOMIC DNA]</scope>
    <source>
        <strain evidence="2 3">Zhejiang</strain>
    </source>
</reference>
<feature type="non-terminal residue" evidence="2">
    <location>
        <position position="1"/>
    </location>
</feature>
<gene>
    <name evidence="2" type="ORF">ANCDUO_18923</name>
</gene>
<feature type="compositionally biased region" description="Basic and acidic residues" evidence="1">
    <location>
        <begin position="34"/>
        <end position="50"/>
    </location>
</feature>
<proteinExistence type="predicted"/>
<protein>
    <submittedName>
        <fullName evidence="2">Uncharacterized protein</fullName>
    </submittedName>
</protein>
<keyword evidence="3" id="KW-1185">Reference proteome</keyword>
<dbReference type="Proteomes" id="UP000054047">
    <property type="component" value="Unassembled WGS sequence"/>
</dbReference>
<feature type="region of interest" description="Disordered" evidence="1">
    <location>
        <begin position="34"/>
        <end position="61"/>
    </location>
</feature>
<name>A0A0C2FWJ1_9BILA</name>
<evidence type="ECO:0000313" key="2">
    <source>
        <dbReference type="EMBL" id="KIH50994.1"/>
    </source>
</evidence>
<accession>A0A0C2FWJ1</accession>
<dbReference type="EMBL" id="KN747996">
    <property type="protein sequence ID" value="KIH50994.1"/>
    <property type="molecule type" value="Genomic_DNA"/>
</dbReference>
<organism evidence="2 3">
    <name type="scientific">Ancylostoma duodenale</name>
    <dbReference type="NCBI Taxonomy" id="51022"/>
    <lineage>
        <taxon>Eukaryota</taxon>
        <taxon>Metazoa</taxon>
        <taxon>Ecdysozoa</taxon>
        <taxon>Nematoda</taxon>
        <taxon>Chromadorea</taxon>
        <taxon>Rhabditida</taxon>
        <taxon>Rhabditina</taxon>
        <taxon>Rhabditomorpha</taxon>
        <taxon>Strongyloidea</taxon>
        <taxon>Ancylostomatidae</taxon>
        <taxon>Ancylostomatinae</taxon>
        <taxon>Ancylostoma</taxon>
    </lineage>
</organism>
<dbReference type="AlphaFoldDB" id="A0A0C2FWJ1"/>
<evidence type="ECO:0000313" key="3">
    <source>
        <dbReference type="Proteomes" id="UP000054047"/>
    </source>
</evidence>